<keyword evidence="2" id="KW-1185">Reference proteome</keyword>
<sequence length="179" mass="20352">MEQQLKDMKYEMKNARLELENKALHAALEQQKLLNAHKDMELELKQLKERLNGLEQKQMADSEQQKTDQKARSATIDQGMNQLKGQIAKMEEYQKAQQQNIDALTEGQKGNGLTTHNRWDSAACHGDLTISGPERLIVQYTGTQNGLRAVFAVEPIPKKDFGIFYFEMTISGEVLGKDE</sequence>
<evidence type="ECO:0000313" key="2">
    <source>
        <dbReference type="Proteomes" id="UP000887572"/>
    </source>
</evidence>
<protein>
    <submittedName>
        <fullName evidence="3">Uncharacterized protein</fullName>
    </submittedName>
</protein>
<dbReference type="Proteomes" id="UP000887572">
    <property type="component" value="Unplaced"/>
</dbReference>
<dbReference type="InterPro" id="IPR043136">
    <property type="entry name" value="B30.2/SPRY_sf"/>
</dbReference>
<feature type="coiled-coil region" evidence="1">
    <location>
        <begin position="14"/>
        <end position="100"/>
    </location>
</feature>
<evidence type="ECO:0000256" key="1">
    <source>
        <dbReference type="SAM" id="Coils"/>
    </source>
</evidence>
<accession>A0A914HJU5</accession>
<evidence type="ECO:0000313" key="3">
    <source>
        <dbReference type="WBParaSite" id="Gr19_v10_g17855.t1"/>
    </source>
</evidence>
<proteinExistence type="predicted"/>
<name>A0A914HJU5_GLORO</name>
<reference evidence="3" key="1">
    <citation type="submission" date="2022-11" db="UniProtKB">
        <authorList>
            <consortium name="WormBaseParasite"/>
        </authorList>
    </citation>
    <scope>IDENTIFICATION</scope>
</reference>
<dbReference type="Gene3D" id="2.60.120.920">
    <property type="match status" value="1"/>
</dbReference>
<dbReference type="WBParaSite" id="Gr19_v10_g17855.t1">
    <property type="protein sequence ID" value="Gr19_v10_g17855.t1"/>
    <property type="gene ID" value="Gr19_v10_g17855"/>
</dbReference>
<organism evidence="2 3">
    <name type="scientific">Globodera rostochiensis</name>
    <name type="common">Golden nematode worm</name>
    <name type="synonym">Heterodera rostochiensis</name>
    <dbReference type="NCBI Taxonomy" id="31243"/>
    <lineage>
        <taxon>Eukaryota</taxon>
        <taxon>Metazoa</taxon>
        <taxon>Ecdysozoa</taxon>
        <taxon>Nematoda</taxon>
        <taxon>Chromadorea</taxon>
        <taxon>Rhabditida</taxon>
        <taxon>Tylenchina</taxon>
        <taxon>Tylenchomorpha</taxon>
        <taxon>Tylenchoidea</taxon>
        <taxon>Heteroderidae</taxon>
        <taxon>Heteroderinae</taxon>
        <taxon>Globodera</taxon>
    </lineage>
</organism>
<dbReference type="AlphaFoldDB" id="A0A914HJU5"/>
<keyword evidence="1" id="KW-0175">Coiled coil</keyword>